<name>A0A139X7M6_9CYAN</name>
<dbReference type="OrthoDB" id="516478at2"/>
<organism evidence="1 2">
    <name type="scientific">Scytonema hofmannii PCC 7110</name>
    <dbReference type="NCBI Taxonomy" id="128403"/>
    <lineage>
        <taxon>Bacteria</taxon>
        <taxon>Bacillati</taxon>
        <taxon>Cyanobacteriota</taxon>
        <taxon>Cyanophyceae</taxon>
        <taxon>Nostocales</taxon>
        <taxon>Scytonemataceae</taxon>
        <taxon>Scytonema</taxon>
    </lineage>
</organism>
<dbReference type="AlphaFoldDB" id="A0A139X7M6"/>
<dbReference type="Proteomes" id="UP000076925">
    <property type="component" value="Unassembled WGS sequence"/>
</dbReference>
<evidence type="ECO:0000313" key="2">
    <source>
        <dbReference type="Proteomes" id="UP000076925"/>
    </source>
</evidence>
<gene>
    <name evidence="1" type="ORF">WA1_23890</name>
</gene>
<reference evidence="1 2" key="1">
    <citation type="journal article" date="2013" name="Genome Biol. Evol.">
        <title>Genomes of Stigonematalean cyanobacteria (subsection V) and the evolution of oxygenic photosynthesis from prokaryotes to plastids.</title>
        <authorList>
            <person name="Dagan T."/>
            <person name="Roettger M."/>
            <person name="Stucken K."/>
            <person name="Landan G."/>
            <person name="Koch R."/>
            <person name="Major P."/>
            <person name="Gould S.B."/>
            <person name="Goremykin V.V."/>
            <person name="Rippka R."/>
            <person name="Tandeau de Marsac N."/>
            <person name="Gugger M."/>
            <person name="Lockhart P.J."/>
            <person name="Allen J.F."/>
            <person name="Brune I."/>
            <person name="Maus I."/>
            <person name="Puhler A."/>
            <person name="Martin W.F."/>
        </authorList>
    </citation>
    <scope>NUCLEOTIDE SEQUENCE [LARGE SCALE GENOMIC DNA]</scope>
    <source>
        <strain evidence="1 2">PCC 7110</strain>
    </source>
</reference>
<proteinExistence type="predicted"/>
<evidence type="ECO:0000313" key="1">
    <source>
        <dbReference type="EMBL" id="KYC40686.1"/>
    </source>
</evidence>
<protein>
    <submittedName>
        <fullName evidence="1">Uncharacterized protein</fullName>
    </submittedName>
</protein>
<sequence length="63" mass="7425">MEQVEANELKLGKIYEVEFLNGYKLVVNFAGVKGERYYFLNEDGHQFSIANNCVQYHRFYKLG</sequence>
<accession>A0A139X7M6</accession>
<dbReference type="RefSeq" id="WP_017740036.1">
    <property type="nucleotide sequence ID" value="NZ_KQ976354.1"/>
</dbReference>
<keyword evidence="2" id="KW-1185">Reference proteome</keyword>
<comment type="caution">
    <text evidence="1">The sequence shown here is derived from an EMBL/GenBank/DDBJ whole genome shotgun (WGS) entry which is preliminary data.</text>
</comment>
<dbReference type="EMBL" id="ANNX02000026">
    <property type="protein sequence ID" value="KYC40686.1"/>
    <property type="molecule type" value="Genomic_DNA"/>
</dbReference>